<dbReference type="SUPFAM" id="SSF53323">
    <property type="entry name" value="Pyruvate-ferredoxin oxidoreductase, PFOR, domain III"/>
    <property type="match status" value="1"/>
</dbReference>
<dbReference type="Gene3D" id="3.40.920.10">
    <property type="entry name" value="Pyruvate-ferredoxin oxidoreductase, PFOR, domain III"/>
    <property type="match status" value="1"/>
</dbReference>
<keyword evidence="1 3" id="KW-0560">Oxidoreductase</keyword>
<dbReference type="GO" id="GO:0016625">
    <property type="term" value="F:oxidoreductase activity, acting on the aldehyde or oxo group of donors, iron-sulfur protein as acceptor"/>
    <property type="evidence" value="ECO:0007669"/>
    <property type="project" value="InterPro"/>
</dbReference>
<dbReference type="PANTHER" id="PTHR43366">
    <property type="entry name" value="PYRUVATE SYNTHASE SUBUNIT PORC"/>
    <property type="match status" value="1"/>
</dbReference>
<evidence type="ECO:0000256" key="1">
    <source>
        <dbReference type="ARBA" id="ARBA00023002"/>
    </source>
</evidence>
<protein>
    <submittedName>
        <fullName evidence="3">NADH-dependent phenylglyoxylate dehydrogenase subunit gamma</fullName>
        <ecNumber evidence="3">1.2.1.58</ecNumber>
    </submittedName>
</protein>
<name>A0A644U714_9ZZZZ</name>
<sequence length="182" mass="19536">MRELRIHGRGGQGSVTAAELIATAAFTAGVYSQAFPAFGVERRGAPVQAFVRFSDEKIRLRSQIYEPNYIIVQDSTLIRDVNVFAGMSEGGIAIINTEKDAASYNLPKGVKLIIIDATKIALEEIGLPITNTTLMGAFAAASGEITLEALEGAIKERFDTKLADTNIAAAKRAYAMVKEGRV</sequence>
<dbReference type="NCBIfam" id="NF006321">
    <property type="entry name" value="PRK08534.1"/>
    <property type="match status" value="1"/>
</dbReference>
<dbReference type="InterPro" id="IPR011894">
    <property type="entry name" value="PorC_KorC"/>
</dbReference>
<dbReference type="InterPro" id="IPR019752">
    <property type="entry name" value="Pyrv/ketoisovalerate_OxRed_cat"/>
</dbReference>
<dbReference type="InterPro" id="IPR051626">
    <property type="entry name" value="Oxidoreductase_gamma_subunit"/>
</dbReference>
<dbReference type="PANTHER" id="PTHR43366:SF1">
    <property type="entry name" value="PYRUVATE SYNTHASE SUBUNIT PORC"/>
    <property type="match status" value="1"/>
</dbReference>
<accession>A0A644U714</accession>
<dbReference type="EMBL" id="VSSQ01000081">
    <property type="protein sequence ID" value="MPL74632.1"/>
    <property type="molecule type" value="Genomic_DNA"/>
</dbReference>
<reference evidence="3" key="1">
    <citation type="submission" date="2019-08" db="EMBL/GenBank/DDBJ databases">
        <authorList>
            <person name="Kucharzyk K."/>
            <person name="Murdoch R.W."/>
            <person name="Higgins S."/>
            <person name="Loffler F."/>
        </authorList>
    </citation>
    <scope>NUCLEOTIDE SEQUENCE</scope>
</reference>
<dbReference type="NCBIfam" id="TIGR02175">
    <property type="entry name" value="PorC_KorC"/>
    <property type="match status" value="1"/>
</dbReference>
<dbReference type="GO" id="GO:0047110">
    <property type="term" value="F:phenylglyoxylate dehydrogenase (acylating) activity"/>
    <property type="evidence" value="ECO:0007669"/>
    <property type="project" value="UniProtKB-EC"/>
</dbReference>
<dbReference type="EC" id="1.2.1.58" evidence="3"/>
<organism evidence="3">
    <name type="scientific">bioreactor metagenome</name>
    <dbReference type="NCBI Taxonomy" id="1076179"/>
    <lineage>
        <taxon>unclassified sequences</taxon>
        <taxon>metagenomes</taxon>
        <taxon>ecological metagenomes</taxon>
    </lineage>
</organism>
<evidence type="ECO:0000313" key="3">
    <source>
        <dbReference type="EMBL" id="MPL74632.1"/>
    </source>
</evidence>
<feature type="domain" description="Pyruvate/ketoisovalerate oxidoreductase catalytic" evidence="2">
    <location>
        <begin position="10"/>
        <end position="175"/>
    </location>
</feature>
<dbReference type="Pfam" id="PF01558">
    <property type="entry name" value="POR"/>
    <property type="match status" value="1"/>
</dbReference>
<proteinExistence type="predicted"/>
<dbReference type="AlphaFoldDB" id="A0A644U714"/>
<evidence type="ECO:0000259" key="2">
    <source>
        <dbReference type="Pfam" id="PF01558"/>
    </source>
</evidence>
<dbReference type="InterPro" id="IPR002869">
    <property type="entry name" value="Pyrv_flavodox_OxRed_cen"/>
</dbReference>
<gene>
    <name evidence="3" type="primary">padE_2</name>
    <name evidence="3" type="ORF">SDC9_20449</name>
</gene>
<comment type="caution">
    <text evidence="3">The sequence shown here is derived from an EMBL/GenBank/DDBJ whole genome shotgun (WGS) entry which is preliminary data.</text>
</comment>